<organism evidence="1">
    <name type="scientific">Brachypodium distachyon</name>
    <name type="common">Purple false brome</name>
    <name type="synonym">Trachynia distachya</name>
    <dbReference type="NCBI Taxonomy" id="15368"/>
    <lineage>
        <taxon>Eukaryota</taxon>
        <taxon>Viridiplantae</taxon>
        <taxon>Streptophyta</taxon>
        <taxon>Embryophyta</taxon>
        <taxon>Tracheophyta</taxon>
        <taxon>Spermatophyta</taxon>
        <taxon>Magnoliopsida</taxon>
        <taxon>Liliopsida</taxon>
        <taxon>Poales</taxon>
        <taxon>Poaceae</taxon>
        <taxon>BOP clade</taxon>
        <taxon>Pooideae</taxon>
        <taxon>Stipodae</taxon>
        <taxon>Brachypodieae</taxon>
        <taxon>Brachypodium</taxon>
    </lineage>
</organism>
<dbReference type="Gramene" id="PNT77284">
    <property type="protein sequence ID" value="PNT77284"/>
    <property type="gene ID" value="BRADI_1g60485v3"/>
</dbReference>
<reference evidence="2" key="3">
    <citation type="submission" date="2018-08" db="UniProtKB">
        <authorList>
            <consortium name="EnsemblPlants"/>
        </authorList>
    </citation>
    <scope>IDENTIFICATION</scope>
    <source>
        <strain evidence="2">cv. Bd21</strain>
    </source>
</reference>
<gene>
    <name evidence="1" type="ORF">BRADI_1g60485v3</name>
</gene>
<dbReference type="InParanoid" id="A0A2K2DSN9"/>
<name>A0A2K2DSN9_BRADI</name>
<reference evidence="1 2" key="1">
    <citation type="journal article" date="2010" name="Nature">
        <title>Genome sequencing and analysis of the model grass Brachypodium distachyon.</title>
        <authorList>
            <consortium name="International Brachypodium Initiative"/>
        </authorList>
    </citation>
    <scope>NUCLEOTIDE SEQUENCE [LARGE SCALE GENOMIC DNA]</scope>
    <source>
        <strain evidence="1 2">Bd21</strain>
    </source>
</reference>
<evidence type="ECO:0000313" key="3">
    <source>
        <dbReference type="Proteomes" id="UP000008810"/>
    </source>
</evidence>
<accession>A0A2K2DSN9</accession>
<evidence type="ECO:0000313" key="2">
    <source>
        <dbReference type="EnsemblPlants" id="PNT77284"/>
    </source>
</evidence>
<keyword evidence="3" id="KW-1185">Reference proteome</keyword>
<dbReference type="EnsemblPlants" id="PNT77284">
    <property type="protein sequence ID" value="PNT77284"/>
    <property type="gene ID" value="BRADI_1g60485v3"/>
</dbReference>
<dbReference type="AlphaFoldDB" id="A0A2K2DSN9"/>
<dbReference type="Proteomes" id="UP000008810">
    <property type="component" value="Chromosome 1"/>
</dbReference>
<proteinExistence type="predicted"/>
<dbReference type="EMBL" id="CM000880">
    <property type="protein sequence ID" value="PNT77284.1"/>
    <property type="molecule type" value="Genomic_DNA"/>
</dbReference>
<sequence>MRINVARRGSDGQPRGAALPASGVLGWICGTSWRGAGGAKPLATSATAETTPCGGDGGGADPVASICGTSWRGDVLRLLPPAAALVSGRWLALLRASTFGRVRRGEVGAGW</sequence>
<evidence type="ECO:0000313" key="1">
    <source>
        <dbReference type="EMBL" id="PNT77284.1"/>
    </source>
</evidence>
<reference evidence="1" key="2">
    <citation type="submission" date="2017-06" db="EMBL/GenBank/DDBJ databases">
        <title>WGS assembly of Brachypodium distachyon.</title>
        <authorList>
            <consortium name="The International Brachypodium Initiative"/>
            <person name="Lucas S."/>
            <person name="Harmon-Smith M."/>
            <person name="Lail K."/>
            <person name="Tice H."/>
            <person name="Grimwood J."/>
            <person name="Bruce D."/>
            <person name="Barry K."/>
            <person name="Shu S."/>
            <person name="Lindquist E."/>
            <person name="Wang M."/>
            <person name="Pitluck S."/>
            <person name="Vogel J.P."/>
            <person name="Garvin D.F."/>
            <person name="Mockler T.C."/>
            <person name="Schmutz J."/>
            <person name="Rokhsar D."/>
            <person name="Bevan M.W."/>
        </authorList>
    </citation>
    <scope>NUCLEOTIDE SEQUENCE</scope>
    <source>
        <strain evidence="1">Bd21</strain>
    </source>
</reference>
<protein>
    <submittedName>
        <fullName evidence="1 2">Uncharacterized protein</fullName>
    </submittedName>
</protein>